<feature type="domain" description="Surface adhesin CshA non-repetitive" evidence="2">
    <location>
        <begin position="48"/>
        <end position="237"/>
    </location>
</feature>
<dbReference type="InterPro" id="IPR040683">
    <property type="entry name" value="CshA_NR2"/>
</dbReference>
<accession>A0A553WGY2</accession>
<dbReference type="InterPro" id="IPR047589">
    <property type="entry name" value="DUF11_rpt"/>
</dbReference>
<proteinExistence type="predicted"/>
<dbReference type="InterPro" id="IPR048834">
    <property type="entry name" value="SpaA_pre-album"/>
</dbReference>
<evidence type="ECO:0000259" key="3">
    <source>
        <dbReference type="Pfam" id="PF20674"/>
    </source>
</evidence>
<reference evidence="4 5" key="1">
    <citation type="submission" date="2019-07" db="EMBL/GenBank/DDBJ databases">
        <authorList>
            <person name="Park M."/>
        </authorList>
    </citation>
    <scope>NUCLEOTIDE SEQUENCE [LARGE SCALE GENOMIC DNA]</scope>
    <source>
        <strain evidence="4 5">KCTC32445</strain>
    </source>
</reference>
<dbReference type="RefSeq" id="WP_143774824.1">
    <property type="nucleotide sequence ID" value="NZ_VKKU01000001.1"/>
</dbReference>
<dbReference type="Pfam" id="PF18651">
    <property type="entry name" value="CshA_NR2"/>
    <property type="match status" value="1"/>
</dbReference>
<dbReference type="OrthoDB" id="5400913at2"/>
<evidence type="ECO:0000259" key="2">
    <source>
        <dbReference type="Pfam" id="PF18651"/>
    </source>
</evidence>
<evidence type="ECO:0000313" key="5">
    <source>
        <dbReference type="Proteomes" id="UP000320160"/>
    </source>
</evidence>
<evidence type="ECO:0000313" key="4">
    <source>
        <dbReference type="EMBL" id="TSB03951.1"/>
    </source>
</evidence>
<organism evidence="4 5">
    <name type="scientific">Sphingorhabdus contaminans</name>
    <dbReference type="NCBI Taxonomy" id="1343899"/>
    <lineage>
        <taxon>Bacteria</taxon>
        <taxon>Pseudomonadati</taxon>
        <taxon>Pseudomonadota</taxon>
        <taxon>Alphaproteobacteria</taxon>
        <taxon>Sphingomonadales</taxon>
        <taxon>Sphingomonadaceae</taxon>
        <taxon>Sphingorhabdus</taxon>
    </lineage>
</organism>
<feature type="chain" id="PRO_5021868508" evidence="1">
    <location>
        <begin position="31"/>
        <end position="621"/>
    </location>
</feature>
<evidence type="ECO:0000256" key="1">
    <source>
        <dbReference type="SAM" id="SignalP"/>
    </source>
</evidence>
<dbReference type="EMBL" id="VKKU01000001">
    <property type="protein sequence ID" value="TSB03951.1"/>
    <property type="molecule type" value="Genomic_DNA"/>
</dbReference>
<comment type="caution">
    <text evidence="4">The sequence shown here is derived from an EMBL/GenBank/DDBJ whole genome shotgun (WGS) entry which is preliminary data.</text>
</comment>
<dbReference type="Pfam" id="PF20674">
    <property type="entry name" value="SpaA_3"/>
    <property type="match status" value="2"/>
</dbReference>
<feature type="domain" description="SpaA-like prealbumin fold" evidence="3">
    <location>
        <begin position="365"/>
        <end position="478"/>
    </location>
</feature>
<dbReference type="AlphaFoldDB" id="A0A553WGY2"/>
<sequence length="621" mass="63586">MQRLLIQKLRLLLATLFVLLMGFGSTSAQAQSCAPATTQGTAPQGWETYCWLDFSTYNDATARSTAGQNFSFNLSDGSTLSFNLKVTPTTATAFSAIAAPSWTGAAVGNTAFLGIPGRPVLYTASAGNKSITFSGITITPPPGAPAVTAYSFVAADAESTNNGENLQFVTNGSGWQILDQVNPISGNTYPTITGTGTSTFTETGVAGTVGGYIVGSNSPTTVTTNMQAGGLQGAMFAVRFASIRLRKTITGARVNAADQFTFRVSATSSGTTLASGTTSGTTNGPFQATPLSLASGIPLTLSEAMAAGSVSTLAKYESRLTCTNSTTSSTTPLPNNLLTTNYNFGALQFGDAVICVFNNAAYPHIQISKALGTGGRRFSTDQFSVRINQGSTVVASATTTGTGTTVTGGNTGLVQVTPGTAYTLDEIMSGPGSLTQYTSTLSCTNATNGVTTTFPTTVPGNITPVLGDIISCVVTNTRLAGNATLVVTKTSTVLSDGVSAANPKSIPGAIVRYTITVQNTGNLAVDANSIVVVDSFPANFTLDASTPFTFTEGTRPSNLNAFNQGTMVTYSNTGSAPFTAPLGSGYNAAIRAFRFAPTGTMQGANASGPSSFSISFVGRLN</sequence>
<keyword evidence="5" id="KW-1185">Reference proteome</keyword>
<feature type="signal peptide" evidence="1">
    <location>
        <begin position="1"/>
        <end position="30"/>
    </location>
</feature>
<dbReference type="Proteomes" id="UP000320160">
    <property type="component" value="Unassembled WGS sequence"/>
</dbReference>
<dbReference type="NCBIfam" id="TIGR01451">
    <property type="entry name" value="B_ant_repeat"/>
    <property type="match status" value="1"/>
</dbReference>
<name>A0A553WGY2_9SPHN</name>
<keyword evidence="1" id="KW-0732">Signal</keyword>
<gene>
    <name evidence="4" type="ORF">FOM92_00440</name>
</gene>
<protein>
    <submittedName>
        <fullName evidence="4">Uncharacterized protein</fullName>
    </submittedName>
</protein>
<feature type="domain" description="SpaA-like prealbumin fold" evidence="3">
    <location>
        <begin position="242"/>
        <end position="360"/>
    </location>
</feature>